<name>A0A0A9DZ43_ARUDO</name>
<reference evidence="1" key="1">
    <citation type="submission" date="2014-09" db="EMBL/GenBank/DDBJ databases">
        <authorList>
            <person name="Magalhaes I.L.F."/>
            <person name="Oliveira U."/>
            <person name="Santos F.R."/>
            <person name="Vidigal T.H.D.A."/>
            <person name="Brescovit A.D."/>
            <person name="Santos A.J."/>
        </authorList>
    </citation>
    <scope>NUCLEOTIDE SEQUENCE</scope>
    <source>
        <tissue evidence="1">Shoot tissue taken approximately 20 cm above the soil surface</tissue>
    </source>
</reference>
<evidence type="ECO:0000313" key="1">
    <source>
        <dbReference type="EMBL" id="JAD91978.1"/>
    </source>
</evidence>
<proteinExistence type="predicted"/>
<organism evidence="1">
    <name type="scientific">Arundo donax</name>
    <name type="common">Giant reed</name>
    <name type="synonym">Donax arundinaceus</name>
    <dbReference type="NCBI Taxonomy" id="35708"/>
    <lineage>
        <taxon>Eukaryota</taxon>
        <taxon>Viridiplantae</taxon>
        <taxon>Streptophyta</taxon>
        <taxon>Embryophyta</taxon>
        <taxon>Tracheophyta</taxon>
        <taxon>Spermatophyta</taxon>
        <taxon>Magnoliopsida</taxon>
        <taxon>Liliopsida</taxon>
        <taxon>Poales</taxon>
        <taxon>Poaceae</taxon>
        <taxon>PACMAD clade</taxon>
        <taxon>Arundinoideae</taxon>
        <taxon>Arundineae</taxon>
        <taxon>Arundo</taxon>
    </lineage>
</organism>
<protein>
    <submittedName>
        <fullName evidence="1">Rpd3</fullName>
    </submittedName>
</protein>
<sequence length="32" mass="3588">MILAETRLLGNSIPFTSMRVPQSPQFLQLVLS</sequence>
<reference evidence="1" key="2">
    <citation type="journal article" date="2015" name="Data Brief">
        <title>Shoot transcriptome of the giant reed, Arundo donax.</title>
        <authorList>
            <person name="Barrero R.A."/>
            <person name="Guerrero F.D."/>
            <person name="Moolhuijzen P."/>
            <person name="Goolsby J.A."/>
            <person name="Tidwell J."/>
            <person name="Bellgard S.E."/>
            <person name="Bellgard M.I."/>
        </authorList>
    </citation>
    <scope>NUCLEOTIDE SEQUENCE</scope>
    <source>
        <tissue evidence="1">Shoot tissue taken approximately 20 cm above the soil surface</tissue>
    </source>
</reference>
<dbReference type="EMBL" id="GBRH01205917">
    <property type="protein sequence ID" value="JAD91978.1"/>
    <property type="molecule type" value="Transcribed_RNA"/>
</dbReference>
<dbReference type="AlphaFoldDB" id="A0A0A9DZ43"/>
<accession>A0A0A9DZ43</accession>